<accession>A0A933W2L1</accession>
<feature type="active site" description="Charge relay system" evidence="5 6">
    <location>
        <position position="214"/>
    </location>
</feature>
<evidence type="ECO:0000256" key="1">
    <source>
        <dbReference type="ARBA" id="ARBA00011073"/>
    </source>
</evidence>
<keyword evidence="4 6" id="KW-0720">Serine protease</keyword>
<feature type="chain" id="PRO_5036829724" evidence="7">
    <location>
        <begin position="25"/>
        <end position="914"/>
    </location>
</feature>
<evidence type="ECO:0000259" key="8">
    <source>
        <dbReference type="Pfam" id="PF00082"/>
    </source>
</evidence>
<evidence type="ECO:0000256" key="7">
    <source>
        <dbReference type="SAM" id="SignalP"/>
    </source>
</evidence>
<dbReference type="GO" id="GO:0006508">
    <property type="term" value="P:proteolysis"/>
    <property type="evidence" value="ECO:0007669"/>
    <property type="project" value="UniProtKB-KW"/>
</dbReference>
<dbReference type="PROSITE" id="PS00138">
    <property type="entry name" value="SUBTILASE_SER"/>
    <property type="match status" value="1"/>
</dbReference>
<keyword evidence="2 6" id="KW-0645">Protease</keyword>
<dbReference type="Gene3D" id="2.60.120.1290">
    <property type="match status" value="1"/>
</dbReference>
<comment type="similarity">
    <text evidence="1 6">Belongs to the peptidase S8 family.</text>
</comment>
<reference evidence="9" key="1">
    <citation type="submission" date="2020-07" db="EMBL/GenBank/DDBJ databases">
        <title>Huge and variable diversity of episymbiotic CPR bacteria and DPANN archaea in groundwater ecosystems.</title>
        <authorList>
            <person name="He C.Y."/>
            <person name="Keren R."/>
            <person name="Whittaker M."/>
            <person name="Farag I.F."/>
            <person name="Doudna J."/>
            <person name="Cate J.H.D."/>
            <person name="Banfield J.F."/>
        </authorList>
    </citation>
    <scope>NUCLEOTIDE SEQUENCE</scope>
    <source>
        <strain evidence="9">NC_groundwater_1813_Pr3_B-0.1um_71_17</strain>
    </source>
</reference>
<dbReference type="Pfam" id="PF00082">
    <property type="entry name" value="Peptidase_S8"/>
    <property type="match status" value="2"/>
</dbReference>
<dbReference type="PRINTS" id="PR00723">
    <property type="entry name" value="SUBTILISIN"/>
</dbReference>
<evidence type="ECO:0000256" key="6">
    <source>
        <dbReference type="PROSITE-ProRule" id="PRU01240"/>
    </source>
</evidence>
<evidence type="ECO:0000256" key="2">
    <source>
        <dbReference type="ARBA" id="ARBA00022670"/>
    </source>
</evidence>
<feature type="active site" description="Charge relay system" evidence="5 6">
    <location>
        <position position="567"/>
    </location>
</feature>
<keyword evidence="3 6" id="KW-0378">Hydrolase</keyword>
<organism evidence="9 10">
    <name type="scientific">Eiseniibacteriota bacterium</name>
    <dbReference type="NCBI Taxonomy" id="2212470"/>
    <lineage>
        <taxon>Bacteria</taxon>
        <taxon>Candidatus Eiseniibacteriota</taxon>
    </lineage>
</organism>
<sequence length="914" mass="94100">MLRRPLRVLLGALFLFTVASAAWAQSPAKLDPRARVALARLRSLDAGVRAQSEVSAVSAAGDLDVFITGSVSRAQLEALGVTVRTELPGLFTAFVPETAVEAVAALSGVTGILGSAPVELNNDTGAAATGAPALRGPGPNFTGLNGAGVLVCDVDTGVDYNHGDFLTPLGTTRFVSIWDQTVTSAPPSGYTYGTEWLPAQLNANTATETDVNGHGTHVMGTIGGDGSQTGGSTPAFTYAGMAPAADLLMVKTDLTTTHILDGVAYAFSKAAALGKPCVVNLSLGSQYGPHDGTSAFESGLTALTGPGRVICVSAGNDGGTAKHAEVFAAGTGTNVTMTAAGSSTNRIIAIDGYYNGTENVSLQITTPNGTVLGPYTMGTINGSYPTGASTANGRVYVENGASVTSTGAREVYIEISPTTGQNFNGTWTFRFIPVSLGAANGEVDLWRYYTSSTAITANFVTGNQANEEVVSEPGNATGVITTGAYATKTNWLDCTGATVQFSGAPAIGGLAGFSSRGPTRDGRMKPDLVASGWAVASTRSFDVTIACTTPSVTLNDGINHVMNAGTSMASPHTTGAVALLMQKFGAITPAFAKSYLQNHAIVDAFTGSVPNKDYGYGKLFLGDLSNPVVTVTAPNGGESVFLGQAFALTWTATDNAGVTSVDLYESHDNGVNWSTIGIGLPNTGSLAWVGTAPASAQCLFKVVAHDANGNAGEDVSDATWSVVDGATPTLLTLLSAEPVEEGIAVSWSLSSALAGSSTTLERADEQSGEYVVVDAAPEAASEVVRAVDRTAEAGKTYWYRIVVRNGGRTYTFGPIAAQSQVAIADFALSRVTPTPTRGAARFDYALPRASFVRISVVDVQGREVARLADGVQSAGRYQAMWNGASERGPVASGMYFVRMQAGGRTLSTRVVLSR</sequence>
<evidence type="ECO:0000313" key="10">
    <source>
        <dbReference type="Proteomes" id="UP000696931"/>
    </source>
</evidence>
<dbReference type="Gene3D" id="3.40.50.200">
    <property type="entry name" value="Peptidase S8/S53 domain"/>
    <property type="match status" value="1"/>
</dbReference>
<dbReference type="EMBL" id="JACRIW010000038">
    <property type="protein sequence ID" value="MBI5168973.1"/>
    <property type="molecule type" value="Genomic_DNA"/>
</dbReference>
<dbReference type="InterPro" id="IPR050131">
    <property type="entry name" value="Peptidase_S8_subtilisin-like"/>
</dbReference>
<dbReference type="InterPro" id="IPR026444">
    <property type="entry name" value="Secre_tail"/>
</dbReference>
<dbReference type="Proteomes" id="UP000696931">
    <property type="component" value="Unassembled WGS sequence"/>
</dbReference>
<dbReference type="Gene3D" id="2.60.40.4070">
    <property type="match status" value="1"/>
</dbReference>
<keyword evidence="7" id="KW-0732">Signal</keyword>
<gene>
    <name evidence="9" type="ORF">HZA61_05770</name>
</gene>
<proteinExistence type="inferred from homology"/>
<name>A0A933W2L1_UNCEI</name>
<dbReference type="InterPro" id="IPR015500">
    <property type="entry name" value="Peptidase_S8_subtilisin-rel"/>
</dbReference>
<dbReference type="PANTHER" id="PTHR43806">
    <property type="entry name" value="PEPTIDASE S8"/>
    <property type="match status" value="1"/>
</dbReference>
<dbReference type="SUPFAM" id="SSF52743">
    <property type="entry name" value="Subtilisin-like"/>
    <property type="match status" value="1"/>
</dbReference>
<protein>
    <submittedName>
        <fullName evidence="9">S8 family serine peptidase</fullName>
    </submittedName>
</protein>
<dbReference type="PANTHER" id="PTHR43806:SF11">
    <property type="entry name" value="CEREVISIN-RELATED"/>
    <property type="match status" value="1"/>
</dbReference>
<dbReference type="NCBIfam" id="TIGR04183">
    <property type="entry name" value="Por_Secre_tail"/>
    <property type="match status" value="1"/>
</dbReference>
<feature type="domain" description="Peptidase S8/S53" evidence="8">
    <location>
        <begin position="459"/>
        <end position="617"/>
    </location>
</feature>
<dbReference type="GO" id="GO:0004252">
    <property type="term" value="F:serine-type endopeptidase activity"/>
    <property type="evidence" value="ECO:0007669"/>
    <property type="project" value="UniProtKB-UniRule"/>
</dbReference>
<evidence type="ECO:0000256" key="3">
    <source>
        <dbReference type="ARBA" id="ARBA00022801"/>
    </source>
</evidence>
<evidence type="ECO:0000256" key="4">
    <source>
        <dbReference type="ARBA" id="ARBA00022825"/>
    </source>
</evidence>
<comment type="caution">
    <text evidence="9">The sequence shown here is derived from an EMBL/GenBank/DDBJ whole genome shotgun (WGS) entry which is preliminary data.</text>
</comment>
<dbReference type="InterPro" id="IPR023828">
    <property type="entry name" value="Peptidase_S8_Ser-AS"/>
</dbReference>
<feature type="active site" description="Charge relay system" evidence="5 6">
    <location>
        <position position="155"/>
    </location>
</feature>
<dbReference type="AlphaFoldDB" id="A0A933W2L1"/>
<feature type="signal peptide" evidence="7">
    <location>
        <begin position="1"/>
        <end position="24"/>
    </location>
</feature>
<dbReference type="PROSITE" id="PS51892">
    <property type="entry name" value="SUBTILASE"/>
    <property type="match status" value="1"/>
</dbReference>
<dbReference type="InterPro" id="IPR000209">
    <property type="entry name" value="Peptidase_S8/S53_dom"/>
</dbReference>
<dbReference type="InterPro" id="IPR013783">
    <property type="entry name" value="Ig-like_fold"/>
</dbReference>
<evidence type="ECO:0000313" key="9">
    <source>
        <dbReference type="EMBL" id="MBI5168973.1"/>
    </source>
</evidence>
<dbReference type="Gene3D" id="2.60.40.10">
    <property type="entry name" value="Immunoglobulins"/>
    <property type="match status" value="1"/>
</dbReference>
<feature type="domain" description="Peptidase S8/S53" evidence="8">
    <location>
        <begin position="146"/>
        <end position="355"/>
    </location>
</feature>
<evidence type="ECO:0000256" key="5">
    <source>
        <dbReference type="PIRSR" id="PIRSR615500-1"/>
    </source>
</evidence>
<dbReference type="Pfam" id="PF17957">
    <property type="entry name" value="Big_7"/>
    <property type="match status" value="1"/>
</dbReference>
<dbReference type="InterPro" id="IPR036852">
    <property type="entry name" value="Peptidase_S8/S53_dom_sf"/>
</dbReference>